<reference evidence="1" key="1">
    <citation type="journal article" date="2023" name="Insect Mol. Biol.">
        <title>Genome sequencing provides insights into the evolution of gene families encoding plant cell wall-degrading enzymes in longhorned beetles.</title>
        <authorList>
            <person name="Shin N.R."/>
            <person name="Okamura Y."/>
            <person name="Kirsch R."/>
            <person name="Pauchet Y."/>
        </authorList>
    </citation>
    <scope>NUCLEOTIDE SEQUENCE</scope>
    <source>
        <strain evidence="1">AMC_N1</strain>
    </source>
</reference>
<proteinExistence type="predicted"/>
<evidence type="ECO:0000313" key="2">
    <source>
        <dbReference type="Proteomes" id="UP001162162"/>
    </source>
</evidence>
<evidence type="ECO:0000313" key="1">
    <source>
        <dbReference type="EMBL" id="KAJ8955389.1"/>
    </source>
</evidence>
<accession>A0AAV8YV24</accession>
<keyword evidence="2" id="KW-1185">Reference proteome</keyword>
<comment type="caution">
    <text evidence="1">The sequence shown here is derived from an EMBL/GenBank/DDBJ whole genome shotgun (WGS) entry which is preliminary data.</text>
</comment>
<dbReference type="Proteomes" id="UP001162162">
    <property type="component" value="Unassembled WGS sequence"/>
</dbReference>
<protein>
    <submittedName>
        <fullName evidence="1">Uncharacterized protein</fullName>
    </submittedName>
</protein>
<organism evidence="1 2">
    <name type="scientific">Aromia moschata</name>
    <dbReference type="NCBI Taxonomy" id="1265417"/>
    <lineage>
        <taxon>Eukaryota</taxon>
        <taxon>Metazoa</taxon>
        <taxon>Ecdysozoa</taxon>
        <taxon>Arthropoda</taxon>
        <taxon>Hexapoda</taxon>
        <taxon>Insecta</taxon>
        <taxon>Pterygota</taxon>
        <taxon>Neoptera</taxon>
        <taxon>Endopterygota</taxon>
        <taxon>Coleoptera</taxon>
        <taxon>Polyphaga</taxon>
        <taxon>Cucujiformia</taxon>
        <taxon>Chrysomeloidea</taxon>
        <taxon>Cerambycidae</taxon>
        <taxon>Cerambycinae</taxon>
        <taxon>Callichromatini</taxon>
        <taxon>Aromia</taxon>
    </lineage>
</organism>
<gene>
    <name evidence="1" type="ORF">NQ318_003486</name>
</gene>
<sequence>MPPASISIIPTKQTIKLNPNPKPTLFKMPINKAYLETLPVPNLSRSKKARTSLNPALLKYQRYPEEKKKPDTHFKKKFYYREHWRDDGGPRLRKDTSR</sequence>
<dbReference type="EMBL" id="JAPWTK010000038">
    <property type="protein sequence ID" value="KAJ8955389.1"/>
    <property type="molecule type" value="Genomic_DNA"/>
</dbReference>
<name>A0AAV8YV24_9CUCU</name>
<dbReference type="AlphaFoldDB" id="A0AAV8YV24"/>